<comment type="subunit">
    <text evidence="3">Tetramer of two alpha and two beta chains.</text>
</comment>
<evidence type="ECO:0000256" key="1">
    <source>
        <dbReference type="ARBA" id="ARBA00003365"/>
    </source>
</evidence>
<dbReference type="InterPro" id="IPR011060">
    <property type="entry name" value="RibuloseP-bd_barrel"/>
</dbReference>
<comment type="catalytic activity">
    <reaction evidence="9">
        <text>(1S,2R)-1-C-(indol-3-yl)glycerol 3-phosphate + L-serine = D-glyceraldehyde 3-phosphate + L-tryptophan + H2O</text>
        <dbReference type="Rhea" id="RHEA:10532"/>
        <dbReference type="ChEBI" id="CHEBI:15377"/>
        <dbReference type="ChEBI" id="CHEBI:33384"/>
        <dbReference type="ChEBI" id="CHEBI:57912"/>
        <dbReference type="ChEBI" id="CHEBI:58866"/>
        <dbReference type="ChEBI" id="CHEBI:59776"/>
        <dbReference type="EC" id="4.2.1.20"/>
    </reaction>
</comment>
<gene>
    <name evidence="12" type="ORF">CSUB_C0929</name>
    <name evidence="11" type="ORF">HGMM_F17C01C29</name>
</gene>
<evidence type="ECO:0000256" key="8">
    <source>
        <dbReference type="ARBA" id="ARBA00023239"/>
    </source>
</evidence>
<dbReference type="Pfam" id="PF00290">
    <property type="entry name" value="Trp_syntA"/>
    <property type="match status" value="1"/>
</dbReference>
<name>E6N6T1_CALS0</name>
<reference evidence="11 13" key="2">
    <citation type="journal article" date="2011" name="Nucleic Acids Res.">
        <title>Insights into the evolution of Archaea and eukaryotic protein modifier systems revealed by the genome of a novel archaeal group.</title>
        <authorList>
            <person name="Nunoura T."/>
            <person name="Takaki Y."/>
            <person name="Kakuta J."/>
            <person name="Nishi S."/>
            <person name="Sugahara J."/>
            <person name="Kazama H."/>
            <person name="Chee G."/>
            <person name="Hattori M."/>
            <person name="Kanai A."/>
            <person name="Atomi H."/>
            <person name="Takai K."/>
            <person name="Takami H."/>
        </authorList>
    </citation>
    <scope>NUCLEOTIDE SEQUENCE [LARGE SCALE GENOMIC DNA]</scope>
</reference>
<dbReference type="PANTHER" id="PTHR43406:SF1">
    <property type="entry name" value="TRYPTOPHAN SYNTHASE ALPHA CHAIN, CHLOROPLASTIC"/>
    <property type="match status" value="1"/>
</dbReference>
<evidence type="ECO:0000256" key="2">
    <source>
        <dbReference type="ARBA" id="ARBA00004733"/>
    </source>
</evidence>
<dbReference type="UniPathway" id="UPA00035">
    <property type="reaction ID" value="UER00044"/>
</dbReference>
<evidence type="ECO:0000256" key="4">
    <source>
        <dbReference type="ARBA" id="ARBA00012043"/>
    </source>
</evidence>
<evidence type="ECO:0000256" key="10">
    <source>
        <dbReference type="RuleBase" id="RU003662"/>
    </source>
</evidence>
<evidence type="ECO:0000256" key="7">
    <source>
        <dbReference type="ARBA" id="ARBA00023141"/>
    </source>
</evidence>
<proteinExistence type="inferred from homology"/>
<dbReference type="SUPFAM" id="SSF51366">
    <property type="entry name" value="Ribulose-phoshate binding barrel"/>
    <property type="match status" value="1"/>
</dbReference>
<sequence length="254" mass="28376">MARLSEIAANKSLTIYLTLGYPSRDEMLEIVDELMRMGVDLLEFGIPYEAPKYDGPVIRRTHKTVLSNGFGYGEALGLLKEIKIENQFLLTYFELAQKIGVEKFFRELSETGVRAVLFPDLLIEYPEKLSSYDKLSDQYQFEKVYFVSSSFPHRMIAGLVDREPSFIYMGLMASTGVALPIAVRRNIAIIKGLLNDVPIIGGFAVRTAEQVRQYVDGGISGVVIGSAVASIIDNDNWRGNLTNLLNPILKALKQ</sequence>
<evidence type="ECO:0000313" key="12">
    <source>
        <dbReference type="EMBL" id="BAJ50784.1"/>
    </source>
</evidence>
<comment type="function">
    <text evidence="1">The alpha subunit is responsible for the aldol cleavage of indoleglycerol phosphate to indole and glyceraldehyde 3-phosphate.</text>
</comment>
<comment type="similarity">
    <text evidence="10">Belongs to the TrpA family.</text>
</comment>
<dbReference type="InterPro" id="IPR013785">
    <property type="entry name" value="Aldolase_TIM"/>
</dbReference>
<dbReference type="PANTHER" id="PTHR43406">
    <property type="entry name" value="TRYPTOPHAN SYNTHASE, ALPHA CHAIN"/>
    <property type="match status" value="1"/>
</dbReference>
<evidence type="ECO:0000256" key="5">
    <source>
        <dbReference type="ARBA" id="ARBA00022605"/>
    </source>
</evidence>
<dbReference type="EC" id="4.2.1.20" evidence="4"/>
<comment type="pathway">
    <text evidence="2">Amino-acid biosynthesis; L-tryptophan biosynthesis; L-tryptophan from chorismate: step 5/5.</text>
</comment>
<dbReference type="GO" id="GO:0005829">
    <property type="term" value="C:cytosol"/>
    <property type="evidence" value="ECO:0007669"/>
    <property type="project" value="TreeGrafter"/>
</dbReference>
<dbReference type="Proteomes" id="UP000008120">
    <property type="component" value="Chromosome"/>
</dbReference>
<dbReference type="CDD" id="cd04724">
    <property type="entry name" value="Tryptophan_synthase_alpha"/>
    <property type="match status" value="1"/>
</dbReference>
<dbReference type="KEGG" id="csu:CSUB_C0929"/>
<organism evidence="11 13">
    <name type="scientific">Caldiarchaeum subterraneum</name>
    <dbReference type="NCBI Taxonomy" id="311458"/>
    <lineage>
        <taxon>Archaea</taxon>
        <taxon>Nitrososphaerota</taxon>
        <taxon>Candidatus Caldarchaeales</taxon>
        <taxon>Candidatus Caldarchaeaceae</taxon>
        <taxon>Candidatus Caldarchaeum</taxon>
    </lineage>
</organism>
<dbReference type="GO" id="GO:0004834">
    <property type="term" value="F:tryptophan synthase activity"/>
    <property type="evidence" value="ECO:0007669"/>
    <property type="project" value="UniProtKB-EC"/>
</dbReference>
<dbReference type="STRING" id="311458.CSUB_C0929"/>
<keyword evidence="7" id="KW-0057">Aromatic amino acid biosynthesis</keyword>
<dbReference type="Gene3D" id="3.20.20.70">
    <property type="entry name" value="Aldolase class I"/>
    <property type="match status" value="1"/>
</dbReference>
<evidence type="ECO:0000313" key="11">
    <source>
        <dbReference type="EMBL" id="BAJ48000.1"/>
    </source>
</evidence>
<evidence type="ECO:0000256" key="3">
    <source>
        <dbReference type="ARBA" id="ARBA00011270"/>
    </source>
</evidence>
<keyword evidence="5" id="KW-0028">Amino-acid biosynthesis</keyword>
<dbReference type="InterPro" id="IPR002028">
    <property type="entry name" value="Trp_synthase_suA"/>
</dbReference>
<dbReference type="EMBL" id="AP011851">
    <property type="protein sequence ID" value="BAJ48000.1"/>
    <property type="molecule type" value="Genomic_DNA"/>
</dbReference>
<evidence type="ECO:0000313" key="13">
    <source>
        <dbReference type="Proteomes" id="UP000008120"/>
    </source>
</evidence>
<dbReference type="EMBL" id="BA000048">
    <property type="protein sequence ID" value="BAJ50784.1"/>
    <property type="molecule type" value="Genomic_DNA"/>
</dbReference>
<keyword evidence="6" id="KW-0822">Tryptophan biosynthesis</keyword>
<dbReference type="NCBIfam" id="TIGR00262">
    <property type="entry name" value="trpA"/>
    <property type="match status" value="1"/>
</dbReference>
<evidence type="ECO:0000256" key="9">
    <source>
        <dbReference type="ARBA" id="ARBA00049047"/>
    </source>
</evidence>
<reference evidence="11 13" key="1">
    <citation type="journal article" date="2005" name="Environ. Microbiol.">
        <title>Genetic and functional properties of uncultivated thermophilic crenarchaeotes from a subsurface gold mine as revealed by analysis of genome fragments.</title>
        <authorList>
            <person name="Nunoura T."/>
            <person name="Hirayama H."/>
            <person name="Takami H."/>
            <person name="Oida H."/>
            <person name="Nishi S."/>
            <person name="Shimamura S."/>
            <person name="Suzuki Y."/>
            <person name="Inagaki F."/>
            <person name="Takai K."/>
            <person name="Nealson K.H."/>
            <person name="Horikoshi K."/>
        </authorList>
    </citation>
    <scope>NUCLEOTIDE SEQUENCE [LARGE SCALE GENOMIC DNA]</scope>
</reference>
<accession>E6N6T1</accession>
<dbReference type="AlphaFoldDB" id="E6N6T1"/>
<evidence type="ECO:0000256" key="6">
    <source>
        <dbReference type="ARBA" id="ARBA00022822"/>
    </source>
</evidence>
<dbReference type="BioCyc" id="CCAL311458:G131R-939-MONOMER"/>
<keyword evidence="8 11" id="KW-0456">Lyase</keyword>
<protein>
    <recommendedName>
        <fullName evidence="4">tryptophan synthase</fullName>
        <ecNumber evidence="4">4.2.1.20</ecNumber>
    </recommendedName>
</protein>